<evidence type="ECO:0000313" key="12">
    <source>
        <dbReference type="EMBL" id="GMM34876.1"/>
    </source>
</evidence>
<evidence type="ECO:0000256" key="10">
    <source>
        <dbReference type="ARBA" id="ARBA00067969"/>
    </source>
</evidence>
<dbReference type="GeneID" id="90072855"/>
<dbReference type="Gene3D" id="3.40.50.300">
    <property type="entry name" value="P-loop containing nucleotide triphosphate hydrolases"/>
    <property type="match status" value="1"/>
</dbReference>
<keyword evidence="9" id="KW-0636">Prenylation</keyword>
<dbReference type="AlphaFoldDB" id="A0AAV5QJS5"/>
<comment type="similarity">
    <text evidence="2">Belongs to the small GTPase superfamily. Rho family.</text>
</comment>
<keyword evidence="7" id="KW-0472">Membrane</keyword>
<protein>
    <recommendedName>
        <fullName evidence="10">GTP-binding protein RHO4</fullName>
    </recommendedName>
</protein>
<dbReference type="PANTHER" id="PTHR24072">
    <property type="entry name" value="RHO FAMILY GTPASE"/>
    <property type="match status" value="1"/>
</dbReference>
<evidence type="ECO:0000256" key="2">
    <source>
        <dbReference type="ARBA" id="ARBA00010142"/>
    </source>
</evidence>
<dbReference type="SMART" id="SM00174">
    <property type="entry name" value="RHO"/>
    <property type="match status" value="1"/>
</dbReference>
<accession>A0AAV5QJS5</accession>
<dbReference type="Pfam" id="PF00071">
    <property type="entry name" value="Ras"/>
    <property type="match status" value="1"/>
</dbReference>
<feature type="compositionally biased region" description="Polar residues" evidence="11">
    <location>
        <begin position="54"/>
        <end position="80"/>
    </location>
</feature>
<dbReference type="SMART" id="SM00173">
    <property type="entry name" value="RAS"/>
    <property type="match status" value="1"/>
</dbReference>
<evidence type="ECO:0000256" key="1">
    <source>
        <dbReference type="ARBA" id="ARBA00004342"/>
    </source>
</evidence>
<dbReference type="PROSITE" id="PS51421">
    <property type="entry name" value="RAS"/>
    <property type="match status" value="1"/>
</dbReference>
<dbReference type="GO" id="GO:0005886">
    <property type="term" value="C:plasma membrane"/>
    <property type="evidence" value="ECO:0007669"/>
    <property type="project" value="UniProtKB-SubCell"/>
</dbReference>
<dbReference type="GO" id="GO:0003924">
    <property type="term" value="F:GTPase activity"/>
    <property type="evidence" value="ECO:0007669"/>
    <property type="project" value="InterPro"/>
</dbReference>
<dbReference type="InterPro" id="IPR003578">
    <property type="entry name" value="Small_GTPase_Rho"/>
</dbReference>
<comment type="subcellular location">
    <subcellularLocation>
        <location evidence="1">Cell membrane</location>
        <topology evidence="1">Lipid-anchor</topology>
        <orientation evidence="1">Cytoplasmic side</orientation>
    </subcellularLocation>
</comment>
<evidence type="ECO:0000313" key="13">
    <source>
        <dbReference type="Proteomes" id="UP001360560"/>
    </source>
</evidence>
<dbReference type="SUPFAM" id="SSF52540">
    <property type="entry name" value="P-loop containing nucleoside triphosphate hydrolases"/>
    <property type="match status" value="1"/>
</dbReference>
<evidence type="ECO:0000256" key="4">
    <source>
        <dbReference type="ARBA" id="ARBA00022481"/>
    </source>
</evidence>
<evidence type="ECO:0000256" key="11">
    <source>
        <dbReference type="SAM" id="MobiDB-lite"/>
    </source>
</evidence>
<keyword evidence="4" id="KW-0488">Methylation</keyword>
<dbReference type="Proteomes" id="UP001360560">
    <property type="component" value="Unassembled WGS sequence"/>
</dbReference>
<keyword evidence="13" id="KW-1185">Reference proteome</keyword>
<dbReference type="NCBIfam" id="TIGR00231">
    <property type="entry name" value="small_GTP"/>
    <property type="match status" value="1"/>
</dbReference>
<dbReference type="PRINTS" id="PR00449">
    <property type="entry name" value="RASTRNSFRMNG"/>
</dbReference>
<dbReference type="GO" id="GO:0005525">
    <property type="term" value="F:GTP binding"/>
    <property type="evidence" value="ECO:0007669"/>
    <property type="project" value="UniProtKB-KW"/>
</dbReference>
<evidence type="ECO:0000256" key="6">
    <source>
        <dbReference type="ARBA" id="ARBA00023134"/>
    </source>
</evidence>
<proteinExistence type="inferred from homology"/>
<evidence type="ECO:0000256" key="3">
    <source>
        <dbReference type="ARBA" id="ARBA00022475"/>
    </source>
</evidence>
<dbReference type="InterPro" id="IPR005225">
    <property type="entry name" value="Small_GTP-bd"/>
</dbReference>
<evidence type="ECO:0000256" key="8">
    <source>
        <dbReference type="ARBA" id="ARBA00023288"/>
    </source>
</evidence>
<feature type="region of interest" description="Disordered" evidence="11">
    <location>
        <begin position="15"/>
        <end position="127"/>
    </location>
</feature>
<keyword evidence="3" id="KW-1003">Cell membrane</keyword>
<reference evidence="12 13" key="1">
    <citation type="journal article" date="2023" name="Elife">
        <title>Identification of key yeast species and microbe-microbe interactions impacting larval growth of Drosophila in the wild.</title>
        <authorList>
            <person name="Mure A."/>
            <person name="Sugiura Y."/>
            <person name="Maeda R."/>
            <person name="Honda K."/>
            <person name="Sakurai N."/>
            <person name="Takahashi Y."/>
            <person name="Watada M."/>
            <person name="Katoh T."/>
            <person name="Gotoh A."/>
            <person name="Gotoh Y."/>
            <person name="Taniguchi I."/>
            <person name="Nakamura K."/>
            <person name="Hayashi T."/>
            <person name="Katayama T."/>
            <person name="Uemura T."/>
            <person name="Hattori Y."/>
        </authorList>
    </citation>
    <scope>NUCLEOTIDE SEQUENCE [LARGE SCALE GENOMIC DNA]</scope>
    <source>
        <strain evidence="12 13">SC-9</strain>
    </source>
</reference>
<feature type="compositionally biased region" description="Polar residues" evidence="11">
    <location>
        <begin position="15"/>
        <end position="25"/>
    </location>
</feature>
<evidence type="ECO:0000256" key="5">
    <source>
        <dbReference type="ARBA" id="ARBA00022741"/>
    </source>
</evidence>
<dbReference type="GO" id="GO:0007264">
    <property type="term" value="P:small GTPase-mediated signal transduction"/>
    <property type="evidence" value="ECO:0007669"/>
    <property type="project" value="InterPro"/>
</dbReference>
<keyword evidence="8" id="KW-0449">Lipoprotein</keyword>
<dbReference type="FunFam" id="3.40.50.300:FF:000983">
    <property type="entry name" value="Rho family GTPase"/>
    <property type="match status" value="1"/>
</dbReference>
<sequence>MAPKFKLSKSFYGATQTAPDFSQPTLVADGNDDEAYQTPFAKQYHQDEDYFPSDSVNVSQETPIDQETVPSLPGTSTSPQKPKVPTLDPLSRDGLRETSGSKTDFKDEAKDEPTPLPSPKKPTSQGDTLLYQKHRRNQSSISLMKTYSNVPDYQIGEYKQSSALRGKPQYHVKIVVVGDGGCGKTCLLVSYSQGEFPTVYVPTVFENYVAHVKTPEQDTVELALWDTAGQEEFDRLRPLSYPDADVFLICYSMDSPVSLNNVKQSWYPEVQHFCPGVPTILVGLKSDLYQEKSTATKIDRKMTKQVAKEINAVAHIECSSKTMFNVKTVFNVALETVLKKLKQQRVSEKRSSVIGKISSSANKKSAMTSKKSEPILQYGASAYYDNQNEPVKTRKRKCVIL</sequence>
<dbReference type="InterPro" id="IPR027417">
    <property type="entry name" value="P-loop_NTPase"/>
</dbReference>
<dbReference type="EMBL" id="BTFZ01000004">
    <property type="protein sequence ID" value="GMM34876.1"/>
    <property type="molecule type" value="Genomic_DNA"/>
</dbReference>
<evidence type="ECO:0000256" key="9">
    <source>
        <dbReference type="ARBA" id="ARBA00023289"/>
    </source>
</evidence>
<dbReference type="RefSeq" id="XP_064851876.1">
    <property type="nucleotide sequence ID" value="XM_064995804.1"/>
</dbReference>
<dbReference type="InterPro" id="IPR001806">
    <property type="entry name" value="Small_GTPase"/>
</dbReference>
<comment type="caution">
    <text evidence="12">The sequence shown here is derived from an EMBL/GenBank/DDBJ whole genome shotgun (WGS) entry which is preliminary data.</text>
</comment>
<organism evidence="12 13">
    <name type="scientific">Saccharomycopsis crataegensis</name>
    <dbReference type="NCBI Taxonomy" id="43959"/>
    <lineage>
        <taxon>Eukaryota</taxon>
        <taxon>Fungi</taxon>
        <taxon>Dikarya</taxon>
        <taxon>Ascomycota</taxon>
        <taxon>Saccharomycotina</taxon>
        <taxon>Saccharomycetes</taxon>
        <taxon>Saccharomycopsidaceae</taxon>
        <taxon>Saccharomycopsis</taxon>
    </lineage>
</organism>
<gene>
    <name evidence="12" type="ORF">DASC09_022010</name>
</gene>
<evidence type="ECO:0000256" key="7">
    <source>
        <dbReference type="ARBA" id="ARBA00023136"/>
    </source>
</evidence>
<name>A0AAV5QJS5_9ASCO</name>
<dbReference type="SMART" id="SM00176">
    <property type="entry name" value="RAN"/>
    <property type="match status" value="1"/>
</dbReference>
<feature type="compositionally biased region" description="Basic and acidic residues" evidence="11">
    <location>
        <begin position="103"/>
        <end position="113"/>
    </location>
</feature>
<dbReference type="PROSITE" id="PS51420">
    <property type="entry name" value="RHO"/>
    <property type="match status" value="1"/>
</dbReference>
<dbReference type="PROSITE" id="PS51419">
    <property type="entry name" value="RAB"/>
    <property type="match status" value="1"/>
</dbReference>
<keyword evidence="5" id="KW-0547">Nucleotide-binding</keyword>
<keyword evidence="6" id="KW-0342">GTP-binding</keyword>
<dbReference type="SMART" id="SM00175">
    <property type="entry name" value="RAB"/>
    <property type="match status" value="1"/>
</dbReference>